<dbReference type="RefSeq" id="WP_024626079.1">
    <property type="nucleotide sequence ID" value="NZ_AYGX02000017.1"/>
</dbReference>
<name>A0A0R2P0H0_9LACO</name>
<protein>
    <submittedName>
        <fullName evidence="1">Uncharacterized protein</fullName>
    </submittedName>
</protein>
<comment type="caution">
    <text evidence="1">The sequence shown here is derived from an EMBL/GenBank/DDBJ whole genome shotgun (WGS) entry which is preliminary data.</text>
</comment>
<dbReference type="EMBL" id="AYGX02000017">
    <property type="protein sequence ID" value="KRO29155.1"/>
    <property type="molecule type" value="Genomic_DNA"/>
</dbReference>
<gene>
    <name evidence="1" type="ORF">DY78_GL001320</name>
</gene>
<accession>A0A0R2P0H0</accession>
<evidence type="ECO:0000313" key="2">
    <source>
        <dbReference type="Proteomes" id="UP000050920"/>
    </source>
</evidence>
<proteinExistence type="predicted"/>
<evidence type="ECO:0000313" key="1">
    <source>
        <dbReference type="EMBL" id="KRO29155.1"/>
    </source>
</evidence>
<dbReference type="Proteomes" id="UP000050920">
    <property type="component" value="Unassembled WGS sequence"/>
</dbReference>
<reference evidence="1 2" key="1">
    <citation type="journal article" date="2015" name="Genome Announc.">
        <title>Expanding the biotechnology potential of lactobacilli through comparative genomics of 213 strains and associated genera.</title>
        <authorList>
            <person name="Sun Z."/>
            <person name="Harris H.M."/>
            <person name="McCann A."/>
            <person name="Guo C."/>
            <person name="Argimon S."/>
            <person name="Zhang W."/>
            <person name="Yang X."/>
            <person name="Jeffery I.B."/>
            <person name="Cooney J.C."/>
            <person name="Kagawa T.F."/>
            <person name="Liu W."/>
            <person name="Song Y."/>
            <person name="Salvetti E."/>
            <person name="Wrobel A."/>
            <person name="Rasinkangas P."/>
            <person name="Parkhill J."/>
            <person name="Rea M.C."/>
            <person name="O'Sullivan O."/>
            <person name="Ritari J."/>
            <person name="Douillard F.P."/>
            <person name="Paul Ross R."/>
            <person name="Yang R."/>
            <person name="Briner A.E."/>
            <person name="Felis G.E."/>
            <person name="de Vos W.M."/>
            <person name="Barrangou R."/>
            <person name="Klaenhammer T.R."/>
            <person name="Caufield P.W."/>
            <person name="Cui Y."/>
            <person name="Zhang H."/>
            <person name="O'Toole P.W."/>
        </authorList>
    </citation>
    <scope>NUCLEOTIDE SEQUENCE [LARGE SCALE GENOMIC DNA]</scope>
    <source>
        <strain evidence="1 2">DSM 21115</strain>
    </source>
</reference>
<keyword evidence="2" id="KW-1185">Reference proteome</keyword>
<sequence>MTDYSALLGPDRYDIAVRLSTQYHLDPSQVLFGYLQVVSEVTGGDHATKGALDDPKVMAVINEQFEHFLKRRH</sequence>
<organism evidence="1 2">
    <name type="scientific">Lactiplantibacillus fabifermentans DSM 21115</name>
    <dbReference type="NCBI Taxonomy" id="1413187"/>
    <lineage>
        <taxon>Bacteria</taxon>
        <taxon>Bacillati</taxon>
        <taxon>Bacillota</taxon>
        <taxon>Bacilli</taxon>
        <taxon>Lactobacillales</taxon>
        <taxon>Lactobacillaceae</taxon>
        <taxon>Lactiplantibacillus</taxon>
    </lineage>
</organism>
<dbReference type="AlphaFoldDB" id="A0A0R2P0H0"/>